<dbReference type="KEGG" id="dpi:BN4_12689"/>
<sequence length="367" mass="41019">MGGMHIVLIIGSLQGGGAERVACTLANAWSAEGNKVTILTFEAYGALSAYPLSHLIEVKRLNLLNPVKNKIGAFKRFLDSVLIIRANIRDLQPTVVVSFIDEVNVRTIIACKGLNVPVFISERVHPGYFRISWFWNLLRRLVYRYADALIVQTKSIELWCKERFSTTTYIIPNPITPTKQRLSCDSRERRTIAAAGRLMHQKGFDLLIDAFAQLASSFLLWDLVIYGEGEELHTLETLIRVRGLEGRVRLLGWQSQLDEALAEVDIFCLSSRFEGFPNVLCEAMRLGLAVVATDCPSGPADIITNGKDGILVEVGSDTELAQGLRQVMENESLRCALGSNAKMIGQRYSTEKILILWKECFDNTLRV</sequence>
<dbReference type="Pfam" id="PF00534">
    <property type="entry name" value="Glycos_transf_1"/>
    <property type="match status" value="1"/>
</dbReference>
<dbReference type="InterPro" id="IPR028098">
    <property type="entry name" value="Glyco_trans_4-like_N"/>
</dbReference>
<evidence type="ECO:0000313" key="4">
    <source>
        <dbReference type="Proteomes" id="UP000011724"/>
    </source>
</evidence>
<dbReference type="CDD" id="cd03820">
    <property type="entry name" value="GT4_AmsD-like"/>
    <property type="match status" value="1"/>
</dbReference>
<evidence type="ECO:0000313" key="3">
    <source>
        <dbReference type="EMBL" id="CCH49922.1"/>
    </source>
</evidence>
<dbReference type="Proteomes" id="UP000011724">
    <property type="component" value="Chromosome"/>
</dbReference>
<dbReference type="STRING" id="1322246.BN4_12689"/>
<keyword evidence="4" id="KW-1185">Reference proteome</keyword>
<evidence type="ECO:0000259" key="2">
    <source>
        <dbReference type="Pfam" id="PF13439"/>
    </source>
</evidence>
<dbReference type="SUPFAM" id="SSF53756">
    <property type="entry name" value="UDP-Glycosyltransferase/glycogen phosphorylase"/>
    <property type="match status" value="1"/>
</dbReference>
<dbReference type="AlphaFoldDB" id="M1WTV3"/>
<dbReference type="eggNOG" id="COG0438">
    <property type="taxonomic scope" value="Bacteria"/>
</dbReference>
<reference evidence="4" key="2">
    <citation type="journal article" date="2013" name="Stand. Genomic Sci.">
        <title>Complete genome sequence of Desulfocapsa sulfexigens, a marine deltaproteobacterium specialized in disproportionating inorganic sulfur compounds.</title>
        <authorList>
            <person name="Finster K.W."/>
            <person name="Kjeldsen K.U."/>
            <person name="Kube M."/>
            <person name="Reinhardt R."/>
            <person name="Mussmann M."/>
            <person name="Amann R."/>
            <person name="Schreiber L."/>
        </authorList>
    </citation>
    <scope>NUCLEOTIDE SEQUENCE [LARGE SCALE GENOMIC DNA]</scope>
    <source>
        <strain evidence="4">DSM 10523 / SB164P1</strain>
    </source>
</reference>
<dbReference type="InterPro" id="IPR001296">
    <property type="entry name" value="Glyco_trans_1"/>
</dbReference>
<gene>
    <name evidence="3" type="ordered locus">BN4_12689</name>
</gene>
<evidence type="ECO:0000259" key="1">
    <source>
        <dbReference type="Pfam" id="PF00534"/>
    </source>
</evidence>
<dbReference type="Gene3D" id="3.40.50.2000">
    <property type="entry name" value="Glycogen Phosphorylase B"/>
    <property type="match status" value="2"/>
</dbReference>
<dbReference type="BioCyc" id="DPIE1322246:BN4_RS13500-MONOMER"/>
<dbReference type="PATRIC" id="fig|879567.3.peg.2880"/>
<feature type="domain" description="Glycosyltransferase subfamily 4-like N-terminal" evidence="2">
    <location>
        <begin position="16"/>
        <end position="177"/>
    </location>
</feature>
<keyword evidence="3" id="KW-0808">Transferase</keyword>
<feature type="domain" description="Glycosyl transferase family 1" evidence="1">
    <location>
        <begin position="188"/>
        <end position="342"/>
    </location>
</feature>
<protein>
    <submittedName>
        <fullName evidence="3">Putative Glycosyl transferase group 1</fullName>
    </submittedName>
</protein>
<organism evidence="3 4">
    <name type="scientific">Pseudodesulfovibrio piezophilus (strain DSM 21447 / JCM 15486 / C1TLV30)</name>
    <name type="common">Desulfovibrio piezophilus</name>
    <dbReference type="NCBI Taxonomy" id="1322246"/>
    <lineage>
        <taxon>Bacteria</taxon>
        <taxon>Pseudomonadati</taxon>
        <taxon>Thermodesulfobacteriota</taxon>
        <taxon>Desulfovibrionia</taxon>
        <taxon>Desulfovibrionales</taxon>
        <taxon>Desulfovibrionaceae</taxon>
    </lineage>
</organism>
<dbReference type="Pfam" id="PF13439">
    <property type="entry name" value="Glyco_transf_4"/>
    <property type="match status" value="1"/>
</dbReference>
<proteinExistence type="predicted"/>
<accession>M1WTV3</accession>
<dbReference type="PANTHER" id="PTHR12526">
    <property type="entry name" value="GLYCOSYLTRANSFERASE"/>
    <property type="match status" value="1"/>
</dbReference>
<reference evidence="3 4" key="1">
    <citation type="journal article" date="2013" name="PLoS ONE">
        <title>The first genomic and proteomic characterization of a deep-sea sulfate reducer: insights into the piezophilic lifestyle of Desulfovibrio piezophilus.</title>
        <authorList>
            <person name="Pradel N."/>
            <person name="Ji B."/>
            <person name="Gimenez G."/>
            <person name="Talla E."/>
            <person name="Lenoble P."/>
            <person name="Garel M."/>
            <person name="Tamburini C."/>
            <person name="Fourquet P."/>
            <person name="Lebrun R."/>
            <person name="Bertin P."/>
            <person name="Denis Y."/>
            <person name="Pophillat M."/>
            <person name="Barbe V."/>
            <person name="Ollivier B."/>
            <person name="Dolla A."/>
        </authorList>
    </citation>
    <scope>NUCLEOTIDE SEQUENCE [LARGE SCALE GENOMIC DNA]</scope>
    <source>
        <strain evidence="4">DSM 10523 / SB164P1</strain>
    </source>
</reference>
<name>M1WTV3_PSEP2</name>
<dbReference type="GO" id="GO:0016757">
    <property type="term" value="F:glycosyltransferase activity"/>
    <property type="evidence" value="ECO:0007669"/>
    <property type="project" value="InterPro"/>
</dbReference>
<dbReference type="EMBL" id="FO203427">
    <property type="protein sequence ID" value="CCH49922.1"/>
    <property type="molecule type" value="Genomic_DNA"/>
</dbReference>
<dbReference type="OrthoDB" id="9775208at2"/>
<dbReference type="HOGENOM" id="CLU_009583_0_0_7"/>